<feature type="non-terminal residue" evidence="1">
    <location>
        <position position="101"/>
    </location>
</feature>
<proteinExistence type="predicted"/>
<keyword evidence="2" id="KW-1185">Reference proteome</keyword>
<name>A0A564Z5F3_HYMDI</name>
<evidence type="ECO:0000313" key="1">
    <source>
        <dbReference type="EMBL" id="VUZ54549.1"/>
    </source>
</evidence>
<protein>
    <submittedName>
        <fullName evidence="1">Uncharacterized protein</fullName>
    </submittedName>
</protein>
<dbReference type="EMBL" id="CABIJS010000665">
    <property type="protein sequence ID" value="VUZ54549.1"/>
    <property type="molecule type" value="Genomic_DNA"/>
</dbReference>
<gene>
    <name evidence="1" type="ORF">WMSIL1_LOCUS12574</name>
</gene>
<reference evidence="1 2" key="1">
    <citation type="submission" date="2019-07" db="EMBL/GenBank/DDBJ databases">
        <authorList>
            <person name="Jastrzebski P J."/>
            <person name="Paukszto L."/>
            <person name="Jastrzebski P J."/>
        </authorList>
    </citation>
    <scope>NUCLEOTIDE SEQUENCE [LARGE SCALE GENOMIC DNA]</scope>
    <source>
        <strain evidence="1 2">WMS-il1</strain>
    </source>
</reference>
<accession>A0A564Z5F3</accession>
<evidence type="ECO:0000313" key="2">
    <source>
        <dbReference type="Proteomes" id="UP000321570"/>
    </source>
</evidence>
<organism evidence="1 2">
    <name type="scientific">Hymenolepis diminuta</name>
    <name type="common">Rat tapeworm</name>
    <dbReference type="NCBI Taxonomy" id="6216"/>
    <lineage>
        <taxon>Eukaryota</taxon>
        <taxon>Metazoa</taxon>
        <taxon>Spiralia</taxon>
        <taxon>Lophotrochozoa</taxon>
        <taxon>Platyhelminthes</taxon>
        <taxon>Cestoda</taxon>
        <taxon>Eucestoda</taxon>
        <taxon>Cyclophyllidea</taxon>
        <taxon>Hymenolepididae</taxon>
        <taxon>Hymenolepis</taxon>
    </lineage>
</organism>
<sequence length="101" mass="10927">MVGLIPFLVKALSRPSNFGGGNTLLYGAVTKRGRKTKDGFNAAAIARPKPPVSEAALASMEITESEVLRVLCRLIEITSNVDQHLSKVLELFSTVDSRISR</sequence>
<dbReference type="Proteomes" id="UP000321570">
    <property type="component" value="Unassembled WGS sequence"/>
</dbReference>
<dbReference type="AlphaFoldDB" id="A0A564Z5F3"/>